<comment type="caution">
    <text evidence="2">The sequence shown here is derived from an EMBL/GenBank/DDBJ whole genome shotgun (WGS) entry which is preliminary data.</text>
</comment>
<reference evidence="2 3" key="1">
    <citation type="journal article" date="2019" name="Int. J. Syst. Evol. Microbiol.">
        <title>The Global Catalogue of Microorganisms (GCM) 10K type strain sequencing project: providing services to taxonomists for standard genome sequencing and annotation.</title>
        <authorList>
            <consortium name="The Broad Institute Genomics Platform"/>
            <consortium name="The Broad Institute Genome Sequencing Center for Infectious Disease"/>
            <person name="Wu L."/>
            <person name="Ma J."/>
        </authorList>
    </citation>
    <scope>NUCLEOTIDE SEQUENCE [LARGE SCALE GENOMIC DNA]</scope>
    <source>
        <strain evidence="2 3">GX26</strain>
    </source>
</reference>
<evidence type="ECO:0008006" key="4">
    <source>
        <dbReference type="Google" id="ProtNLM"/>
    </source>
</evidence>
<evidence type="ECO:0000256" key="1">
    <source>
        <dbReference type="SAM" id="MobiDB-lite"/>
    </source>
</evidence>
<feature type="compositionally biased region" description="Basic and acidic residues" evidence="1">
    <location>
        <begin position="19"/>
        <end position="31"/>
    </location>
</feature>
<dbReference type="Proteomes" id="UP001596395">
    <property type="component" value="Unassembled WGS sequence"/>
</dbReference>
<feature type="region of interest" description="Disordered" evidence="1">
    <location>
        <begin position="1"/>
        <end position="38"/>
    </location>
</feature>
<feature type="compositionally biased region" description="Polar residues" evidence="1">
    <location>
        <begin position="1"/>
        <end position="18"/>
    </location>
</feature>
<name>A0ABD5VDC8_9EURY</name>
<sequence length="96" mass="10820">MSESVSPASGHGNATTNHETIRRWAEQRNAEPARAGAGAEDVLRFSFPDSDRFRVVSWTEFFAAFEREGLAFVYQPEEDPGVDSSRFYKFVDRATV</sequence>
<dbReference type="EMBL" id="JBHSXN010000002">
    <property type="protein sequence ID" value="MFC6953370.1"/>
    <property type="molecule type" value="Genomic_DNA"/>
</dbReference>
<dbReference type="AlphaFoldDB" id="A0ABD5VDC8"/>
<keyword evidence="3" id="KW-1185">Reference proteome</keyword>
<accession>A0ABD5VDC8</accession>
<dbReference type="RefSeq" id="WP_336350331.1">
    <property type="nucleotide sequence ID" value="NZ_JAZAQL010000002.1"/>
</dbReference>
<proteinExistence type="predicted"/>
<gene>
    <name evidence="2" type="ORF">ACFQGB_10895</name>
</gene>
<evidence type="ECO:0000313" key="3">
    <source>
        <dbReference type="Proteomes" id="UP001596395"/>
    </source>
</evidence>
<protein>
    <recommendedName>
        <fullName evidence="4">1,4-alpha-glucan branching enzyme</fullName>
    </recommendedName>
</protein>
<evidence type="ECO:0000313" key="2">
    <source>
        <dbReference type="EMBL" id="MFC6953370.1"/>
    </source>
</evidence>
<organism evidence="2 3">
    <name type="scientific">Halorubellus litoreus</name>
    <dbReference type="NCBI Taxonomy" id="755308"/>
    <lineage>
        <taxon>Archaea</taxon>
        <taxon>Methanobacteriati</taxon>
        <taxon>Methanobacteriota</taxon>
        <taxon>Stenosarchaea group</taxon>
        <taxon>Halobacteria</taxon>
        <taxon>Halobacteriales</taxon>
        <taxon>Halorubellaceae</taxon>
        <taxon>Halorubellus</taxon>
    </lineage>
</organism>